<keyword evidence="5" id="KW-0560">Oxidoreductase</keyword>
<evidence type="ECO:0000256" key="3">
    <source>
        <dbReference type="ARBA" id="ARBA00022630"/>
    </source>
</evidence>
<organism evidence="8 9">
    <name type="scientific">Roseibium aggregatum</name>
    <dbReference type="NCBI Taxonomy" id="187304"/>
    <lineage>
        <taxon>Bacteria</taxon>
        <taxon>Pseudomonadati</taxon>
        <taxon>Pseudomonadota</taxon>
        <taxon>Alphaproteobacteria</taxon>
        <taxon>Hyphomicrobiales</taxon>
        <taxon>Stappiaceae</taxon>
        <taxon>Roseibium</taxon>
    </lineage>
</organism>
<dbReference type="GO" id="GO:0046168">
    <property type="term" value="P:glycerol-3-phosphate catabolic process"/>
    <property type="evidence" value="ECO:0007669"/>
    <property type="project" value="TreeGrafter"/>
</dbReference>
<evidence type="ECO:0000313" key="8">
    <source>
        <dbReference type="EMBL" id="MBN9673013.1"/>
    </source>
</evidence>
<reference evidence="8" key="1">
    <citation type="submission" date="2020-12" db="EMBL/GenBank/DDBJ databases">
        <title>Oil enriched cultivation method for isolating marine PHA-producing bacteria.</title>
        <authorList>
            <person name="Zheng W."/>
            <person name="Yu S."/>
            <person name="Huang Y."/>
        </authorList>
    </citation>
    <scope>NUCLEOTIDE SEQUENCE</scope>
    <source>
        <strain evidence="8">SY-2-12</strain>
    </source>
</reference>
<sequence>MHPLSERDIAEQIFDVVVVGGGVNGTASLRELARAGYRTLLVEADDLASGASGRSSRMLHCGLRYLETENPILDALRHPGRFFKALGMAGDAMRARAELADDDTVATRAIELGFPVWESGPFPLWQLSAGLKLLEFVGPGNPPLDRARLNADETRQHPIGRHLRDPGKLKGMVTFREYLFESPERLCVDNAMDAEAHGAELVLKTRAEIRERDNEGLWRIALDGPRGTREVRARVVLNMAGSWADGLGHFKKRLIQGTKGAHIIVRLPEGFADRGIATLHRGGHPFYGLPMGENRFYFGPTETLFEGDARRVRADADDVEFLLAEANHLLPGLGLKRSDIEQTWAGVRPLTHDPERPMGARERTVHDLAPQGFGNVLAMTGGPVMSSRGAGRLMLTEVGKRLGAPPPVSRDIRASSANSGRDPAVLAVTHEHAPDLYGVLAQRTGAVWSGRLERAEAERAARKVASHFGWDDTRTEQEIDAFLVRQDTSFQVPSAIEDNPDQPGENQNNLSDWRTK</sequence>
<dbReference type="Pfam" id="PF01266">
    <property type="entry name" value="DAO"/>
    <property type="match status" value="1"/>
</dbReference>
<evidence type="ECO:0000256" key="6">
    <source>
        <dbReference type="SAM" id="MobiDB-lite"/>
    </source>
</evidence>
<comment type="cofactor">
    <cofactor evidence="1">
        <name>FAD</name>
        <dbReference type="ChEBI" id="CHEBI:57692"/>
    </cofactor>
</comment>
<dbReference type="PANTHER" id="PTHR11985:SF15">
    <property type="entry name" value="GLYCEROL-3-PHOSPHATE DEHYDROGENASE, MITOCHONDRIAL"/>
    <property type="match status" value="1"/>
</dbReference>
<name>A0A939EIQ0_9HYPH</name>
<comment type="caution">
    <text evidence="8">The sequence shown here is derived from an EMBL/GenBank/DDBJ whole genome shotgun (WGS) entry which is preliminary data.</text>
</comment>
<dbReference type="SUPFAM" id="SSF54373">
    <property type="entry name" value="FAD-linked reductases, C-terminal domain"/>
    <property type="match status" value="1"/>
</dbReference>
<dbReference type="InterPro" id="IPR000447">
    <property type="entry name" value="G3P_DH_FAD-dep"/>
</dbReference>
<keyword evidence="4" id="KW-0274">FAD</keyword>
<dbReference type="EMBL" id="JAEKJZ010000005">
    <property type="protein sequence ID" value="MBN9673013.1"/>
    <property type="molecule type" value="Genomic_DNA"/>
</dbReference>
<accession>A0A939EIQ0</accession>
<evidence type="ECO:0000256" key="5">
    <source>
        <dbReference type="ARBA" id="ARBA00023002"/>
    </source>
</evidence>
<protein>
    <submittedName>
        <fullName evidence="8">FAD-dependent oxidoreductase</fullName>
    </submittedName>
</protein>
<dbReference type="RefSeq" id="WP_207142848.1">
    <property type="nucleotide sequence ID" value="NZ_JAEKJZ010000005.1"/>
</dbReference>
<evidence type="ECO:0000313" key="9">
    <source>
        <dbReference type="Proteomes" id="UP000664096"/>
    </source>
</evidence>
<dbReference type="InterPro" id="IPR006076">
    <property type="entry name" value="FAD-dep_OxRdtase"/>
</dbReference>
<dbReference type="AlphaFoldDB" id="A0A939EIQ0"/>
<dbReference type="InterPro" id="IPR036188">
    <property type="entry name" value="FAD/NAD-bd_sf"/>
</dbReference>
<dbReference type="SUPFAM" id="SSF51905">
    <property type="entry name" value="FAD/NAD(P)-binding domain"/>
    <property type="match status" value="1"/>
</dbReference>
<dbReference type="Gene3D" id="3.50.50.60">
    <property type="entry name" value="FAD/NAD(P)-binding domain"/>
    <property type="match status" value="1"/>
</dbReference>
<dbReference type="Gene3D" id="3.30.9.10">
    <property type="entry name" value="D-Amino Acid Oxidase, subunit A, domain 2"/>
    <property type="match status" value="1"/>
</dbReference>
<dbReference type="Proteomes" id="UP000664096">
    <property type="component" value="Unassembled WGS sequence"/>
</dbReference>
<evidence type="ECO:0000256" key="1">
    <source>
        <dbReference type="ARBA" id="ARBA00001974"/>
    </source>
</evidence>
<dbReference type="GO" id="GO:0004368">
    <property type="term" value="F:glycerol-3-phosphate dehydrogenase (quinone) activity"/>
    <property type="evidence" value="ECO:0007669"/>
    <property type="project" value="InterPro"/>
</dbReference>
<feature type="domain" description="FAD dependent oxidoreductase" evidence="7">
    <location>
        <begin position="15"/>
        <end position="394"/>
    </location>
</feature>
<dbReference type="PRINTS" id="PR01001">
    <property type="entry name" value="FADG3PDH"/>
</dbReference>
<feature type="region of interest" description="Disordered" evidence="6">
    <location>
        <begin position="491"/>
        <end position="516"/>
    </location>
</feature>
<comment type="similarity">
    <text evidence="2">Belongs to the FAD-dependent glycerol-3-phosphate dehydrogenase family.</text>
</comment>
<keyword evidence="3" id="KW-0285">Flavoprotein</keyword>
<feature type="compositionally biased region" description="Polar residues" evidence="6">
    <location>
        <begin position="504"/>
        <end position="516"/>
    </location>
</feature>
<evidence type="ECO:0000259" key="7">
    <source>
        <dbReference type="Pfam" id="PF01266"/>
    </source>
</evidence>
<evidence type="ECO:0000256" key="2">
    <source>
        <dbReference type="ARBA" id="ARBA00007330"/>
    </source>
</evidence>
<dbReference type="PANTHER" id="PTHR11985">
    <property type="entry name" value="GLYCEROL-3-PHOSPHATE DEHYDROGENASE"/>
    <property type="match status" value="1"/>
</dbReference>
<gene>
    <name evidence="8" type="ORF">JF539_21840</name>
</gene>
<evidence type="ECO:0000256" key="4">
    <source>
        <dbReference type="ARBA" id="ARBA00022827"/>
    </source>
</evidence>
<proteinExistence type="inferred from homology"/>